<dbReference type="SUPFAM" id="SSF53067">
    <property type="entry name" value="Actin-like ATPase domain"/>
    <property type="match status" value="2"/>
</dbReference>
<keyword evidence="2" id="KW-0808">Transferase</keyword>
<dbReference type="PANTHER" id="PTHR43190">
    <property type="entry name" value="N-ACETYL-D-GLUCOSAMINE KINASE"/>
    <property type="match status" value="1"/>
</dbReference>
<name>A0ABS9QND9_9HYPH</name>
<proteinExistence type="predicted"/>
<evidence type="ECO:0000313" key="2">
    <source>
        <dbReference type="EMBL" id="MCG7508922.1"/>
    </source>
</evidence>
<sequence>MTFVLGIDGGGTSCRAALATAGGEILGRAKSGAANIRSDLTGARTNIVDAARQAFLEAGEDPDLIPQTPAILGLAGANVGTYKQQLEAILPFSRSSVETDFEIALEGAVGSGDGAIAILGTGTAYMVRKQGKSRSVGAWGFQVGDQGSGARIGRDLLEQTLLAYDGIRESSPLTREMMGIFRDNPQDLVEFTTHAKPGDFGGFAPKVFENAARGDVVATWIVDKSVADVEASLGVLDLEQNDPLCLLGGLAPLYAPRLSERYRALLKTPLDDALGGAVRMAVRKFAGEAEAA</sequence>
<accession>A0ABS9QND9</accession>
<evidence type="ECO:0000259" key="1">
    <source>
        <dbReference type="Pfam" id="PF01869"/>
    </source>
</evidence>
<keyword evidence="3" id="KW-1185">Reference proteome</keyword>
<protein>
    <submittedName>
        <fullName evidence="2">N-acetylglucosamine kinase</fullName>
    </submittedName>
</protein>
<dbReference type="Pfam" id="PF01869">
    <property type="entry name" value="BcrAD_BadFG"/>
    <property type="match status" value="1"/>
</dbReference>
<dbReference type="InterPro" id="IPR043129">
    <property type="entry name" value="ATPase_NBD"/>
</dbReference>
<dbReference type="GO" id="GO:0016301">
    <property type="term" value="F:kinase activity"/>
    <property type="evidence" value="ECO:0007669"/>
    <property type="project" value="UniProtKB-KW"/>
</dbReference>
<dbReference type="Proteomes" id="UP001201701">
    <property type="component" value="Unassembled WGS sequence"/>
</dbReference>
<dbReference type="InterPro" id="IPR002731">
    <property type="entry name" value="ATPase_BadF"/>
</dbReference>
<comment type="caution">
    <text evidence="2">The sequence shown here is derived from an EMBL/GenBank/DDBJ whole genome shotgun (WGS) entry which is preliminary data.</text>
</comment>
<dbReference type="InterPro" id="IPR052519">
    <property type="entry name" value="Euk-type_GlcNAc_Kinase"/>
</dbReference>
<dbReference type="Gene3D" id="3.30.420.40">
    <property type="match status" value="2"/>
</dbReference>
<gene>
    <name evidence="2" type="ORF">L4923_28190</name>
</gene>
<feature type="domain" description="ATPase BadF/BadG/BcrA/BcrD type" evidence="1">
    <location>
        <begin position="5"/>
        <end position="251"/>
    </location>
</feature>
<dbReference type="PANTHER" id="PTHR43190:SF3">
    <property type="entry name" value="N-ACETYL-D-GLUCOSAMINE KINASE"/>
    <property type="match status" value="1"/>
</dbReference>
<dbReference type="EMBL" id="JAKREW010000059">
    <property type="protein sequence ID" value="MCG7508922.1"/>
    <property type="molecule type" value="Genomic_DNA"/>
</dbReference>
<organism evidence="2 3">
    <name type="scientific">Mesorhizobium retamae</name>
    <dbReference type="NCBI Taxonomy" id="2912854"/>
    <lineage>
        <taxon>Bacteria</taxon>
        <taxon>Pseudomonadati</taxon>
        <taxon>Pseudomonadota</taxon>
        <taxon>Alphaproteobacteria</taxon>
        <taxon>Hyphomicrobiales</taxon>
        <taxon>Phyllobacteriaceae</taxon>
        <taxon>Mesorhizobium</taxon>
    </lineage>
</organism>
<dbReference type="RefSeq" id="WP_239370423.1">
    <property type="nucleotide sequence ID" value="NZ_JAKREW010000059.1"/>
</dbReference>
<evidence type="ECO:0000313" key="3">
    <source>
        <dbReference type="Proteomes" id="UP001201701"/>
    </source>
</evidence>
<keyword evidence="2" id="KW-0418">Kinase</keyword>
<dbReference type="CDD" id="cd24082">
    <property type="entry name" value="ASKHA_NBD_GspK-like"/>
    <property type="match status" value="1"/>
</dbReference>
<reference evidence="2 3" key="1">
    <citation type="submission" date="2022-02" db="EMBL/GenBank/DDBJ databases">
        <title>Draft genome sequence of Mezorhizobium retamae strain IRAMC:0171 isolated from Retama raetam nodules.</title>
        <authorList>
            <person name="Bengaied R."/>
            <person name="Sbissi I."/>
            <person name="Huber K."/>
            <person name="Ghodbane F."/>
            <person name="Nouioui I."/>
            <person name="Tarhouni M."/>
            <person name="Gtari M."/>
        </authorList>
    </citation>
    <scope>NUCLEOTIDE SEQUENCE [LARGE SCALE GENOMIC DNA]</scope>
    <source>
        <strain evidence="2 3">IRAMC:0171</strain>
    </source>
</reference>